<protein>
    <submittedName>
        <fullName evidence="3">Uncharacterized protein</fullName>
    </submittedName>
</protein>
<evidence type="ECO:0000313" key="3">
    <source>
        <dbReference type="EMBL" id="QPC99294.1"/>
    </source>
</evidence>
<dbReference type="EMBL" id="CP064654">
    <property type="protein sequence ID" value="QPC99294.1"/>
    <property type="molecule type" value="Genomic_DNA"/>
</dbReference>
<accession>A0A7S8F501</accession>
<dbReference type="AlphaFoldDB" id="A0A7S8F501"/>
<dbReference type="Proteomes" id="UP000594459">
    <property type="component" value="Chromosome"/>
</dbReference>
<name>A0A7S8F501_9SPHN</name>
<proteinExistence type="predicted"/>
<keyword evidence="2" id="KW-0472">Membrane</keyword>
<keyword evidence="4" id="KW-1185">Reference proteome</keyword>
<keyword evidence="2" id="KW-1133">Transmembrane helix</keyword>
<evidence type="ECO:0000313" key="4">
    <source>
        <dbReference type="Proteomes" id="UP000594459"/>
    </source>
</evidence>
<dbReference type="KEGG" id="qso:IRL76_01580"/>
<gene>
    <name evidence="3" type="ORF">IRL76_01580</name>
</gene>
<dbReference type="RefSeq" id="WP_200982532.1">
    <property type="nucleotide sequence ID" value="NZ_CP064654.1"/>
</dbReference>
<feature type="transmembrane region" description="Helical" evidence="2">
    <location>
        <begin position="12"/>
        <end position="31"/>
    </location>
</feature>
<evidence type="ECO:0000256" key="1">
    <source>
        <dbReference type="SAM" id="MobiDB-lite"/>
    </source>
</evidence>
<feature type="region of interest" description="Disordered" evidence="1">
    <location>
        <begin position="139"/>
        <end position="158"/>
    </location>
</feature>
<evidence type="ECO:0000256" key="2">
    <source>
        <dbReference type="SAM" id="Phobius"/>
    </source>
</evidence>
<organism evidence="3 4">
    <name type="scientific">Qipengyuania soli</name>
    <dbReference type="NCBI Taxonomy" id="2782568"/>
    <lineage>
        <taxon>Bacteria</taxon>
        <taxon>Pseudomonadati</taxon>
        <taxon>Pseudomonadota</taxon>
        <taxon>Alphaproteobacteria</taxon>
        <taxon>Sphingomonadales</taxon>
        <taxon>Erythrobacteraceae</taxon>
        <taxon>Qipengyuania</taxon>
    </lineage>
</organism>
<reference evidence="3 4" key="1">
    <citation type="submission" date="2020-11" db="EMBL/GenBank/DDBJ databases">
        <title>The genome sequence of Erythrobacter sp. 6D36.</title>
        <authorList>
            <person name="Liu Y."/>
        </authorList>
    </citation>
    <scope>NUCLEOTIDE SEQUENCE [LARGE SCALE GENOMIC DNA]</scope>
    <source>
        <strain evidence="3 4">6D36</strain>
    </source>
</reference>
<keyword evidence="2" id="KW-0812">Transmembrane</keyword>
<sequence>MMDVKESGRGQPILFLGLLLASWVLLRIVTWQTPWIPLNEAREAVRMIATVSTSLPEGASGRLADPVDSSQRLPSIERAPITSPEWSAMLRDGSDDDASEYEKHFVPGAYASGHNLLWLSAMAGLPMPREVSALLQRERSDRATNNSQPMLPGQQRSERRWHADAWLLLRQGATPDVALVDRPSSYGGSQAGAVFSFRLDPGSHREPQVYARVTKALVRDGESELASGLGFRPLRSLPIKAHAELRATRRGDDTEIRPAAFVAGGVDDAPLPLGLAASGYAQAGVVGGRFGTAFADGALQVTRSGERQVDVALGAWGGAQRGSARLDIGPSLQLNLKLGGAPTTLSADYRMRVAGDAQPGSGAALTIISGF</sequence>